<keyword evidence="2" id="KW-1185">Reference proteome</keyword>
<organism evidence="1 2">
    <name type="scientific">Triticum turgidum subsp. durum</name>
    <name type="common">Durum wheat</name>
    <name type="synonym">Triticum durum</name>
    <dbReference type="NCBI Taxonomy" id="4567"/>
    <lineage>
        <taxon>Eukaryota</taxon>
        <taxon>Viridiplantae</taxon>
        <taxon>Streptophyta</taxon>
        <taxon>Embryophyta</taxon>
        <taxon>Tracheophyta</taxon>
        <taxon>Spermatophyta</taxon>
        <taxon>Magnoliopsida</taxon>
        <taxon>Liliopsida</taxon>
        <taxon>Poales</taxon>
        <taxon>Poaceae</taxon>
        <taxon>BOP clade</taxon>
        <taxon>Pooideae</taxon>
        <taxon>Triticodae</taxon>
        <taxon>Triticeae</taxon>
        <taxon>Triticinae</taxon>
        <taxon>Triticum</taxon>
    </lineage>
</organism>
<dbReference type="Proteomes" id="UP000324705">
    <property type="component" value="Chromosome 3A"/>
</dbReference>
<accession>A0A9R0RMC7</accession>
<name>A0A9R0RMC7_TRITD</name>
<dbReference type="Gramene" id="TRITD3Av1G162730.1">
    <property type="protein sequence ID" value="TRITD3Av1G162730.1"/>
    <property type="gene ID" value="TRITD3Av1G162730"/>
</dbReference>
<sequence>MIFHLSHYQDPSLHYSLLSAHGHKNCSSEFHHHIKKVLKERSFAVCEFLIPAHIHCHVPAVCRAHPNENLYLL</sequence>
<dbReference type="AlphaFoldDB" id="A0A9R0RMC7"/>
<reference evidence="1 2" key="1">
    <citation type="submission" date="2017-09" db="EMBL/GenBank/DDBJ databases">
        <authorList>
            <consortium name="International Durum Wheat Genome Sequencing Consortium (IDWGSC)"/>
            <person name="Milanesi L."/>
        </authorList>
    </citation>
    <scope>NUCLEOTIDE SEQUENCE [LARGE SCALE GENOMIC DNA]</scope>
    <source>
        <strain evidence="2">cv. Svevo</strain>
    </source>
</reference>
<dbReference type="EMBL" id="LT934115">
    <property type="protein sequence ID" value="VAH62365.1"/>
    <property type="molecule type" value="Genomic_DNA"/>
</dbReference>
<gene>
    <name evidence="1" type="ORF">TRITD_3Av1G162730</name>
</gene>
<proteinExistence type="predicted"/>
<evidence type="ECO:0000313" key="2">
    <source>
        <dbReference type="Proteomes" id="UP000324705"/>
    </source>
</evidence>
<evidence type="ECO:0000313" key="1">
    <source>
        <dbReference type="EMBL" id="VAH62365.1"/>
    </source>
</evidence>
<protein>
    <submittedName>
        <fullName evidence="1">Uncharacterized protein</fullName>
    </submittedName>
</protein>